<keyword evidence="1" id="KW-0732">Signal</keyword>
<sequence length="166" mass="17102">MPLIKLIVALTLMWLSCPVFAEDGCPPGQVPQSGHGWKACVPMGSSPQPTGPGDTFRGPSRVARWTALAFGKSKGILGGGLNKASEDEAILGAMSDCATQGGTDCKIIGAVKNQCIAVAVGTTRLATAEGPTQMTAENQAVTECNKSDSTGCKPYYSTCTDIAYGN</sequence>
<evidence type="ECO:0000313" key="3">
    <source>
        <dbReference type="EMBL" id="NID06762.1"/>
    </source>
</evidence>
<dbReference type="PROSITE" id="PS51257">
    <property type="entry name" value="PROKAR_LIPOPROTEIN"/>
    <property type="match status" value="1"/>
</dbReference>
<feature type="signal peptide" evidence="1">
    <location>
        <begin position="1"/>
        <end position="21"/>
    </location>
</feature>
<evidence type="ECO:0000256" key="1">
    <source>
        <dbReference type="SAM" id="SignalP"/>
    </source>
</evidence>
<accession>A0ABX0QBD9</accession>
<feature type="domain" description="DUF4189" evidence="2">
    <location>
        <begin position="65"/>
        <end position="159"/>
    </location>
</feature>
<comment type="caution">
    <text evidence="3">The sequence shown here is derived from an EMBL/GenBank/DDBJ whole genome shotgun (WGS) entry which is preliminary data.</text>
</comment>
<protein>
    <submittedName>
        <fullName evidence="3">DUF4189 domain-containing protein</fullName>
    </submittedName>
</protein>
<dbReference type="Pfam" id="PF13827">
    <property type="entry name" value="DUF4189"/>
    <property type="match status" value="1"/>
</dbReference>
<keyword evidence="4" id="KW-1185">Reference proteome</keyword>
<reference evidence="3 4" key="1">
    <citation type="journal article" date="2011" name="Curr. Microbiol.">
        <title>Luteibacter jiangsuensis sp. nov.: a methamidophos-degrading bacterium isolated from a methamidophos-manufacturing factory.</title>
        <authorList>
            <person name="Wang L."/>
            <person name="Wang G.L."/>
            <person name="Li S.P."/>
            <person name="Jiang J.D."/>
        </authorList>
    </citation>
    <scope>NUCLEOTIDE SEQUENCE [LARGE SCALE GENOMIC DNA]</scope>
    <source>
        <strain evidence="3 4">CGMCC 1.10133</strain>
    </source>
</reference>
<dbReference type="RefSeq" id="WP_167129405.1">
    <property type="nucleotide sequence ID" value="NZ_JAAQQR010000011.1"/>
</dbReference>
<dbReference type="Proteomes" id="UP001429601">
    <property type="component" value="Unassembled WGS sequence"/>
</dbReference>
<proteinExistence type="predicted"/>
<evidence type="ECO:0000313" key="4">
    <source>
        <dbReference type="Proteomes" id="UP001429601"/>
    </source>
</evidence>
<feature type="chain" id="PRO_5046403409" evidence="1">
    <location>
        <begin position="22"/>
        <end position="166"/>
    </location>
</feature>
<evidence type="ECO:0000259" key="2">
    <source>
        <dbReference type="Pfam" id="PF13827"/>
    </source>
</evidence>
<dbReference type="EMBL" id="JAAQQR010000011">
    <property type="protein sequence ID" value="NID06762.1"/>
    <property type="molecule type" value="Genomic_DNA"/>
</dbReference>
<dbReference type="InterPro" id="IPR025240">
    <property type="entry name" value="DUF4189"/>
</dbReference>
<gene>
    <name evidence="3" type="ORF">HBF26_17860</name>
</gene>
<name>A0ABX0QBD9_9GAMM</name>
<organism evidence="3 4">
    <name type="scientific">Luteibacter jiangsuensis</name>
    <dbReference type="NCBI Taxonomy" id="637577"/>
    <lineage>
        <taxon>Bacteria</taxon>
        <taxon>Pseudomonadati</taxon>
        <taxon>Pseudomonadota</taxon>
        <taxon>Gammaproteobacteria</taxon>
        <taxon>Lysobacterales</taxon>
        <taxon>Rhodanobacteraceae</taxon>
        <taxon>Luteibacter</taxon>
    </lineage>
</organism>